<reference evidence="2 3" key="1">
    <citation type="submission" date="2017-08" db="EMBL/GenBank/DDBJ databases">
        <title>Draft genome sequence of filamentous cyanobacterium Calothrix elsteri CCALA 953.</title>
        <authorList>
            <person name="Gagunashvili A.N."/>
            <person name="Elster J."/>
            <person name="Andresson O.S."/>
        </authorList>
    </citation>
    <scope>NUCLEOTIDE SEQUENCE [LARGE SCALE GENOMIC DNA]</scope>
    <source>
        <strain evidence="2 3">CCALA 953</strain>
    </source>
</reference>
<dbReference type="CDD" id="cd03801">
    <property type="entry name" value="GT4_PimA-like"/>
    <property type="match status" value="1"/>
</dbReference>
<keyword evidence="3" id="KW-1185">Reference proteome</keyword>
<dbReference type="Proteomes" id="UP000218238">
    <property type="component" value="Unassembled WGS sequence"/>
</dbReference>
<dbReference type="AlphaFoldDB" id="A0A2A2THQ5"/>
<dbReference type="OrthoDB" id="9790710at2"/>
<proteinExistence type="predicted"/>
<accession>A0A2A2THQ5</accession>
<comment type="caution">
    <text evidence="2">The sequence shown here is derived from an EMBL/GenBank/DDBJ whole genome shotgun (WGS) entry which is preliminary data.</text>
</comment>
<dbReference type="RefSeq" id="WP_095722548.1">
    <property type="nucleotide sequence ID" value="NZ_NTFS01000165.1"/>
</dbReference>
<keyword evidence="2" id="KW-0808">Transferase</keyword>
<dbReference type="InterPro" id="IPR050194">
    <property type="entry name" value="Glycosyltransferase_grp1"/>
</dbReference>
<dbReference type="InterPro" id="IPR001296">
    <property type="entry name" value="Glyco_trans_1"/>
</dbReference>
<evidence type="ECO:0000259" key="1">
    <source>
        <dbReference type="Pfam" id="PF00534"/>
    </source>
</evidence>
<gene>
    <name evidence="2" type="ORF">CK510_15450</name>
</gene>
<dbReference type="Pfam" id="PF00534">
    <property type="entry name" value="Glycos_transf_1"/>
    <property type="match status" value="1"/>
</dbReference>
<name>A0A2A2THQ5_9CYAN</name>
<dbReference type="EMBL" id="NTFS01000165">
    <property type="protein sequence ID" value="PAX53165.1"/>
    <property type="molecule type" value="Genomic_DNA"/>
</dbReference>
<dbReference type="Gene3D" id="3.40.50.2000">
    <property type="entry name" value="Glycogen Phosphorylase B"/>
    <property type="match status" value="2"/>
</dbReference>
<evidence type="ECO:0000313" key="2">
    <source>
        <dbReference type="EMBL" id="PAX53165.1"/>
    </source>
</evidence>
<protein>
    <submittedName>
        <fullName evidence="2">Hexosyltransferase</fullName>
    </submittedName>
</protein>
<evidence type="ECO:0000313" key="3">
    <source>
        <dbReference type="Proteomes" id="UP000218238"/>
    </source>
</evidence>
<dbReference type="GO" id="GO:0016757">
    <property type="term" value="F:glycosyltransferase activity"/>
    <property type="evidence" value="ECO:0007669"/>
    <property type="project" value="InterPro"/>
</dbReference>
<dbReference type="PANTHER" id="PTHR45947">
    <property type="entry name" value="SULFOQUINOVOSYL TRANSFERASE SQD2"/>
    <property type="match status" value="1"/>
</dbReference>
<sequence length="380" mass="43456">MLDKGKLAILFTNYGPYHLARLKSSYELFKNENWEIQALELSRTETDYGWQTNLEKFQIPIISIFGNSCYQKKNKLHIFMQVQSVLSKLKPDVLAIAGYSEVAMVSALLWSISNRKVSIILSDSKEDDTSRNCWKEWIKKLMLRGYQSALVAGKPHKKYFMKLGMRDDSLFSGYDVVGNDDFHPDKIRTLSPPHQKPYFLAINRFIPKKNIFNLLDAYASYRQVLGTNAWDLILCGDGELRSQIEKKILELNLRDVVHLPGFLQQKQLLPYFAHANFFIQASTQDQWGLVVNEAMAAGLPVLVSKNCGCYEDLVIEGVNGFGFYPENREDLTRLMVKAHSDEIDIRKMGAASLAHIQNFSPEQFALSLKKSVDYAIAKNY</sequence>
<organism evidence="2 3">
    <name type="scientific">Brunnivagina elsteri CCALA 953</name>
    <dbReference type="NCBI Taxonomy" id="987040"/>
    <lineage>
        <taxon>Bacteria</taxon>
        <taxon>Bacillati</taxon>
        <taxon>Cyanobacteriota</taxon>
        <taxon>Cyanophyceae</taxon>
        <taxon>Nostocales</taxon>
        <taxon>Calotrichaceae</taxon>
        <taxon>Brunnivagina</taxon>
    </lineage>
</organism>
<dbReference type="PANTHER" id="PTHR45947:SF3">
    <property type="entry name" value="SULFOQUINOVOSYL TRANSFERASE SQD2"/>
    <property type="match status" value="1"/>
</dbReference>
<feature type="domain" description="Glycosyl transferase family 1" evidence="1">
    <location>
        <begin position="189"/>
        <end position="349"/>
    </location>
</feature>
<dbReference type="SUPFAM" id="SSF53756">
    <property type="entry name" value="UDP-Glycosyltransferase/glycogen phosphorylase"/>
    <property type="match status" value="1"/>
</dbReference>